<accession>A0A344TMI3</accession>
<feature type="domain" description="MurNAc-LAA" evidence="4">
    <location>
        <begin position="279"/>
        <end position="388"/>
    </location>
</feature>
<reference evidence="5 6" key="1">
    <citation type="submission" date="2018-07" db="EMBL/GenBank/DDBJ databases">
        <title>Genome sequencing of Runella.</title>
        <authorList>
            <person name="Baek M.-G."/>
            <person name="Yi H."/>
        </authorList>
    </citation>
    <scope>NUCLEOTIDE SEQUENCE [LARGE SCALE GENOMIC DNA]</scope>
    <source>
        <strain evidence="5 6">HYN0085</strain>
    </source>
</reference>
<dbReference type="Proteomes" id="UP000251993">
    <property type="component" value="Chromosome"/>
</dbReference>
<dbReference type="InterPro" id="IPR002508">
    <property type="entry name" value="MurNAc-LAA_cat"/>
</dbReference>
<evidence type="ECO:0000259" key="4">
    <source>
        <dbReference type="SMART" id="SM00646"/>
    </source>
</evidence>
<dbReference type="GO" id="GO:0009253">
    <property type="term" value="P:peptidoglycan catabolic process"/>
    <property type="evidence" value="ECO:0007669"/>
    <property type="project" value="InterPro"/>
</dbReference>
<dbReference type="SMART" id="SM00646">
    <property type="entry name" value="Ami_3"/>
    <property type="match status" value="1"/>
</dbReference>
<dbReference type="GO" id="GO:0030288">
    <property type="term" value="C:outer membrane-bounded periplasmic space"/>
    <property type="evidence" value="ECO:0007669"/>
    <property type="project" value="TreeGrafter"/>
</dbReference>
<dbReference type="EC" id="3.5.1.28" evidence="2"/>
<keyword evidence="6" id="KW-1185">Reference proteome</keyword>
<dbReference type="CDD" id="cd02696">
    <property type="entry name" value="MurNAc-LAA"/>
    <property type="match status" value="1"/>
</dbReference>
<evidence type="ECO:0000256" key="1">
    <source>
        <dbReference type="ARBA" id="ARBA00001561"/>
    </source>
</evidence>
<dbReference type="Gene3D" id="2.60.40.3500">
    <property type="match status" value="1"/>
</dbReference>
<dbReference type="SUPFAM" id="SSF53187">
    <property type="entry name" value="Zn-dependent exopeptidases"/>
    <property type="match status" value="1"/>
</dbReference>
<organism evidence="5 6">
    <name type="scientific">Runella rosea</name>
    <dbReference type="NCBI Taxonomy" id="2259595"/>
    <lineage>
        <taxon>Bacteria</taxon>
        <taxon>Pseudomonadati</taxon>
        <taxon>Bacteroidota</taxon>
        <taxon>Cytophagia</taxon>
        <taxon>Cytophagales</taxon>
        <taxon>Spirosomataceae</taxon>
        <taxon>Runella</taxon>
    </lineage>
</organism>
<dbReference type="OrthoDB" id="9806267at2"/>
<dbReference type="Pfam" id="PF11741">
    <property type="entry name" value="AMIN"/>
    <property type="match status" value="1"/>
</dbReference>
<comment type="catalytic activity">
    <reaction evidence="1">
        <text>Hydrolyzes the link between N-acetylmuramoyl residues and L-amino acid residues in certain cell-wall glycopeptides.</text>
        <dbReference type="EC" id="3.5.1.28"/>
    </reaction>
</comment>
<evidence type="ECO:0000313" key="5">
    <source>
        <dbReference type="EMBL" id="AXE19854.1"/>
    </source>
</evidence>
<gene>
    <name evidence="5" type="ORF">DR864_19945</name>
</gene>
<sequence>MLRFLCIACFPFFLQAQTRDTLTTFQPDSTFFVRTKGPLAYLNYGVGEDRLGGAKMGYVDSLVLLKVTAKYKDLYRVRLTNQLSAWIPQTLTKRDTNVRLPSVQYLTASWRVSGDNRQDYVSIPLPERLPYRSRQEMNPARIVVDIFGATANTNWITQLRTAKEIKNIDYEQVADDQFRVIISLRHAQHWGYAIGYEGRRLVIRVTHQPEKLRLRDLTIAVDAGHGGSNLGARGLRSKQYEKDFNLSIARHLQKELERKGATVLMTRNNDSLINNTDRVLSLRKLKPDLLISIHNNAAGDTTKTKGTSTYYKHLGYRPLSQAILKRLLDMGLTEYGNVGRFNFALNSPTEYPNVLVEGLFLSHPDDEALILEDGYRKKMAKQIRKGVADWLKQVRKQRS</sequence>
<dbReference type="InterPro" id="IPR021731">
    <property type="entry name" value="AMIN_dom"/>
</dbReference>
<dbReference type="InterPro" id="IPR050695">
    <property type="entry name" value="N-acetylmuramoyl_amidase_3"/>
</dbReference>
<keyword evidence="3" id="KW-0378">Hydrolase</keyword>
<dbReference type="PANTHER" id="PTHR30404">
    <property type="entry name" value="N-ACETYLMURAMOYL-L-ALANINE AMIDASE"/>
    <property type="match status" value="1"/>
</dbReference>
<proteinExistence type="predicted"/>
<evidence type="ECO:0000256" key="2">
    <source>
        <dbReference type="ARBA" id="ARBA00011901"/>
    </source>
</evidence>
<dbReference type="Gene3D" id="3.40.630.40">
    <property type="entry name" value="Zn-dependent exopeptidases"/>
    <property type="match status" value="1"/>
</dbReference>
<dbReference type="RefSeq" id="WP_114068622.1">
    <property type="nucleotide sequence ID" value="NZ_CP030850.1"/>
</dbReference>
<evidence type="ECO:0000313" key="6">
    <source>
        <dbReference type="Proteomes" id="UP000251993"/>
    </source>
</evidence>
<dbReference type="PANTHER" id="PTHR30404:SF0">
    <property type="entry name" value="N-ACETYLMURAMOYL-L-ALANINE AMIDASE AMIC"/>
    <property type="match status" value="1"/>
</dbReference>
<dbReference type="EMBL" id="CP030850">
    <property type="protein sequence ID" value="AXE19854.1"/>
    <property type="molecule type" value="Genomic_DNA"/>
</dbReference>
<dbReference type="KEGG" id="run:DR864_19945"/>
<name>A0A344TMI3_9BACT</name>
<dbReference type="Pfam" id="PF01520">
    <property type="entry name" value="Amidase_3"/>
    <property type="match status" value="1"/>
</dbReference>
<evidence type="ECO:0000256" key="3">
    <source>
        <dbReference type="ARBA" id="ARBA00022801"/>
    </source>
</evidence>
<protein>
    <recommendedName>
        <fullName evidence="2">N-acetylmuramoyl-L-alanine amidase</fullName>
        <ecNumber evidence="2">3.5.1.28</ecNumber>
    </recommendedName>
</protein>
<dbReference type="AlphaFoldDB" id="A0A344TMI3"/>
<dbReference type="GO" id="GO:0008745">
    <property type="term" value="F:N-acetylmuramoyl-L-alanine amidase activity"/>
    <property type="evidence" value="ECO:0007669"/>
    <property type="project" value="UniProtKB-EC"/>
</dbReference>